<evidence type="ECO:0000256" key="1">
    <source>
        <dbReference type="SAM" id="Phobius"/>
    </source>
</evidence>
<dbReference type="Pfam" id="PF19588">
    <property type="entry name" value="SxtJ"/>
    <property type="match status" value="1"/>
</dbReference>
<comment type="caution">
    <text evidence="2">The sequence shown here is derived from an EMBL/GenBank/DDBJ whole genome shotgun (WGS) entry which is preliminary data.</text>
</comment>
<evidence type="ECO:0000313" key="2">
    <source>
        <dbReference type="EMBL" id="NDY83461.1"/>
    </source>
</evidence>
<protein>
    <recommendedName>
        <fullName evidence="3">SxtJ</fullName>
    </recommendedName>
</protein>
<keyword evidence="1" id="KW-0812">Transmembrane</keyword>
<feature type="transmembrane region" description="Helical" evidence="1">
    <location>
        <begin position="78"/>
        <end position="102"/>
    </location>
</feature>
<dbReference type="EMBL" id="JAAGRN010000005">
    <property type="protein sequence ID" value="NDY83461.1"/>
    <property type="molecule type" value="Genomic_DNA"/>
</dbReference>
<name>A0A6B2QZJ0_9BURK</name>
<feature type="transmembrane region" description="Helical" evidence="1">
    <location>
        <begin position="39"/>
        <end position="58"/>
    </location>
</feature>
<dbReference type="RefSeq" id="WP_163654637.1">
    <property type="nucleotide sequence ID" value="NZ_JAAGRN010000005.1"/>
</dbReference>
<proteinExistence type="predicted"/>
<feature type="transmembrane region" description="Helical" evidence="1">
    <location>
        <begin position="15"/>
        <end position="32"/>
    </location>
</feature>
<organism evidence="2">
    <name type="scientific">Sheuella amnicola</name>
    <dbReference type="NCBI Taxonomy" id="2707330"/>
    <lineage>
        <taxon>Bacteria</taxon>
        <taxon>Pseudomonadati</taxon>
        <taxon>Pseudomonadota</taxon>
        <taxon>Betaproteobacteria</taxon>
        <taxon>Burkholderiales</taxon>
        <taxon>Alcaligenaceae</taxon>
        <taxon>Sheuella</taxon>
    </lineage>
</organism>
<dbReference type="InterPro" id="IPR045781">
    <property type="entry name" value="SxtJ"/>
</dbReference>
<sequence>MSQNQPQQLPSERRFGLLFTAVFAVVGIYAHLKGWGQTAVFSLASLSGFIALITLSAPKLLAPFNRLWFELGQLMGRIVSPIVLGAIFFLILTPVALVTRLFGRDELRLKRKPVTSYWIDRTNEHSPAETFKNQF</sequence>
<keyword evidence="1" id="KW-0472">Membrane</keyword>
<keyword evidence="1" id="KW-1133">Transmembrane helix</keyword>
<gene>
    <name evidence="2" type="ORF">G3I67_09480</name>
</gene>
<dbReference type="AlphaFoldDB" id="A0A6B2QZJ0"/>
<evidence type="ECO:0008006" key="3">
    <source>
        <dbReference type="Google" id="ProtNLM"/>
    </source>
</evidence>
<reference evidence="2" key="1">
    <citation type="submission" date="2020-02" db="EMBL/GenBank/DDBJ databases">
        <authorList>
            <person name="Chen W.-M."/>
        </authorList>
    </citation>
    <scope>NUCLEOTIDE SEQUENCE</scope>
    <source>
        <strain evidence="2">NBD-18</strain>
    </source>
</reference>
<accession>A0A6B2QZJ0</accession>